<keyword evidence="5" id="KW-0067">ATP-binding</keyword>
<dbReference type="EMBL" id="JQBL01000004">
    <property type="protein sequence ID" value="KRN50898.1"/>
    <property type="molecule type" value="Genomic_DNA"/>
</dbReference>
<dbReference type="PATRIC" id="fig|1410657.5.peg.1441"/>
<accession>A0A0R2HD28</accession>
<dbReference type="Pfam" id="PF02687">
    <property type="entry name" value="FtsX"/>
    <property type="match status" value="1"/>
</dbReference>
<dbReference type="SMART" id="SM00382">
    <property type="entry name" value="AAA"/>
    <property type="match status" value="1"/>
</dbReference>
<dbReference type="PROSITE" id="PS50893">
    <property type="entry name" value="ABC_TRANSPORTER_2"/>
    <property type="match status" value="1"/>
</dbReference>
<evidence type="ECO:0000256" key="4">
    <source>
        <dbReference type="ARBA" id="ARBA00022741"/>
    </source>
</evidence>
<proteinExistence type="inferred from homology"/>
<evidence type="ECO:0000256" key="9">
    <source>
        <dbReference type="SAM" id="Phobius"/>
    </source>
</evidence>
<dbReference type="InterPro" id="IPR015854">
    <property type="entry name" value="ABC_transpr_LolD-like"/>
</dbReference>
<evidence type="ECO:0000313" key="11">
    <source>
        <dbReference type="EMBL" id="KRN50898.1"/>
    </source>
</evidence>
<dbReference type="GO" id="GO:0016887">
    <property type="term" value="F:ATP hydrolysis activity"/>
    <property type="evidence" value="ECO:0007669"/>
    <property type="project" value="InterPro"/>
</dbReference>
<sequence length="536" mass="62560">MLKMDNVKLSFDHLVIDSITMTFPDHGLIGIYGKSGCGKTTLLYVLSGMLPCEGEVIREGDYSFIRQNNDLLSYLNVKDNLLSECCLMNKHYDPHYFNRLLEKLELSHLLKKYPHELSVGQAKRVAIARSLLRQVPILFCDEPTGALHQAQSHEVMTLLKEASRYALVIVVSHDVSLLRQYVDELYQLDKKLRCISHKDVLDQKKWGKATRKAHVHFVYSSLKYHKRRYTRLIIFQCFMMLLFLIMSTGLYSLNKTWQLILDGHPLKYMNIVEEPCPKGLFLFECGDFPGEIDWHVMPERTDHIHLVDGRLPIEKDEVLVSDTVDKKKINYELEGKHCFHVVGHYHEILGMKRAFVSQSFYQRYHYYSASQYVVEGDYEAIRKKYSHVENEWVLLQKSFETLWKLASFVFIVFFLIAIIISCLYVFIIKRSIHEERKRESAILLSVGVSINKVTRIYKKEALLVTLCTSLLTFAIYIDLFCVNYLFHISESCFHFSLYVLPISYYVIITVIYMMISLTGKESLSNEKIVSLLREDN</sequence>
<evidence type="ECO:0000259" key="10">
    <source>
        <dbReference type="PROSITE" id="PS50893"/>
    </source>
</evidence>
<dbReference type="Pfam" id="PF00005">
    <property type="entry name" value="ABC_tran"/>
    <property type="match status" value="1"/>
</dbReference>
<dbReference type="InterPro" id="IPR003838">
    <property type="entry name" value="ABC3_permease_C"/>
</dbReference>
<evidence type="ECO:0000256" key="1">
    <source>
        <dbReference type="ARBA" id="ARBA00004429"/>
    </source>
</evidence>
<evidence type="ECO:0000256" key="8">
    <source>
        <dbReference type="ARBA" id="ARBA00038388"/>
    </source>
</evidence>
<feature type="transmembrane region" description="Helical" evidence="9">
    <location>
        <begin position="461"/>
        <end position="486"/>
    </location>
</feature>
<dbReference type="InterPro" id="IPR017871">
    <property type="entry name" value="ABC_transporter-like_CS"/>
</dbReference>
<evidence type="ECO:0000256" key="7">
    <source>
        <dbReference type="ARBA" id="ARBA00023136"/>
    </source>
</evidence>
<keyword evidence="3 9" id="KW-0812">Transmembrane</keyword>
<dbReference type="GO" id="GO:0022857">
    <property type="term" value="F:transmembrane transporter activity"/>
    <property type="evidence" value="ECO:0007669"/>
    <property type="project" value="TreeGrafter"/>
</dbReference>
<dbReference type="PROSITE" id="PS00211">
    <property type="entry name" value="ABC_TRANSPORTER_1"/>
    <property type="match status" value="1"/>
</dbReference>
<comment type="caution">
    <text evidence="11">The sequence shown here is derived from an EMBL/GenBank/DDBJ whole genome shotgun (WGS) entry which is preliminary data.</text>
</comment>
<dbReference type="InterPro" id="IPR003593">
    <property type="entry name" value="AAA+_ATPase"/>
</dbReference>
<reference evidence="11 12" key="1">
    <citation type="journal article" date="2015" name="Genome Announc.">
        <title>Expanding the biotechnology potential of lactobacilli through comparative genomics of 213 strains and associated genera.</title>
        <authorList>
            <person name="Sun Z."/>
            <person name="Harris H.M."/>
            <person name="McCann A."/>
            <person name="Guo C."/>
            <person name="Argimon S."/>
            <person name="Zhang W."/>
            <person name="Yang X."/>
            <person name="Jeffery I.B."/>
            <person name="Cooney J.C."/>
            <person name="Kagawa T.F."/>
            <person name="Liu W."/>
            <person name="Song Y."/>
            <person name="Salvetti E."/>
            <person name="Wrobel A."/>
            <person name="Rasinkangas P."/>
            <person name="Parkhill J."/>
            <person name="Rea M.C."/>
            <person name="O'Sullivan O."/>
            <person name="Ritari J."/>
            <person name="Douillard F.P."/>
            <person name="Paul Ross R."/>
            <person name="Yang R."/>
            <person name="Briner A.E."/>
            <person name="Felis G.E."/>
            <person name="de Vos W.M."/>
            <person name="Barrangou R."/>
            <person name="Klaenhammer T.R."/>
            <person name="Caufield P.W."/>
            <person name="Cui Y."/>
            <person name="Zhang H."/>
            <person name="O'Toole P.W."/>
        </authorList>
    </citation>
    <scope>NUCLEOTIDE SEQUENCE [LARGE SCALE GENOMIC DNA]</scope>
    <source>
        <strain evidence="11 12">DSM 20405</strain>
    </source>
</reference>
<evidence type="ECO:0000313" key="12">
    <source>
        <dbReference type="Proteomes" id="UP000051841"/>
    </source>
</evidence>
<dbReference type="AlphaFoldDB" id="A0A0R2HD28"/>
<dbReference type="Proteomes" id="UP000051841">
    <property type="component" value="Unassembled WGS sequence"/>
</dbReference>
<dbReference type="PANTHER" id="PTHR24220:SF662">
    <property type="entry name" value="ABC TRANSPORTER ATP-BINDING PROTEIN"/>
    <property type="match status" value="1"/>
</dbReference>
<dbReference type="GO" id="GO:0005524">
    <property type="term" value="F:ATP binding"/>
    <property type="evidence" value="ECO:0007669"/>
    <property type="project" value="UniProtKB-KW"/>
</dbReference>
<feature type="transmembrane region" description="Helical" evidence="9">
    <location>
        <begin position="498"/>
        <end position="517"/>
    </location>
</feature>
<keyword evidence="4" id="KW-0547">Nucleotide-binding</keyword>
<evidence type="ECO:0000256" key="5">
    <source>
        <dbReference type="ARBA" id="ARBA00022840"/>
    </source>
</evidence>
<evidence type="ECO:0000256" key="2">
    <source>
        <dbReference type="ARBA" id="ARBA00022475"/>
    </source>
</evidence>
<dbReference type="GO" id="GO:0005886">
    <property type="term" value="C:plasma membrane"/>
    <property type="evidence" value="ECO:0007669"/>
    <property type="project" value="UniProtKB-SubCell"/>
</dbReference>
<feature type="transmembrane region" description="Helical" evidence="9">
    <location>
        <begin position="405"/>
        <end position="428"/>
    </location>
</feature>
<dbReference type="Gene3D" id="3.40.50.300">
    <property type="entry name" value="P-loop containing nucleotide triphosphate hydrolases"/>
    <property type="match status" value="1"/>
</dbReference>
<keyword evidence="6 9" id="KW-1133">Transmembrane helix</keyword>
<gene>
    <name evidence="11" type="ORF">IV49_GL001392</name>
</gene>
<keyword evidence="2" id="KW-1003">Cell membrane</keyword>
<comment type="subcellular location">
    <subcellularLocation>
        <location evidence="1">Cell inner membrane</location>
        <topology evidence="1">Multi-pass membrane protein</topology>
    </subcellularLocation>
</comment>
<evidence type="ECO:0000256" key="3">
    <source>
        <dbReference type="ARBA" id="ARBA00022692"/>
    </source>
</evidence>
<evidence type="ECO:0000256" key="6">
    <source>
        <dbReference type="ARBA" id="ARBA00022989"/>
    </source>
</evidence>
<feature type="transmembrane region" description="Helical" evidence="9">
    <location>
        <begin position="232"/>
        <end position="253"/>
    </location>
</feature>
<dbReference type="SUPFAM" id="SSF52540">
    <property type="entry name" value="P-loop containing nucleoside triphosphate hydrolases"/>
    <property type="match status" value="1"/>
</dbReference>
<feature type="domain" description="ABC transporter" evidence="10">
    <location>
        <begin position="1"/>
        <end position="215"/>
    </location>
</feature>
<name>A0A0R2HD28_9FIRM</name>
<keyword evidence="7 9" id="KW-0472">Membrane</keyword>
<dbReference type="InterPro" id="IPR003439">
    <property type="entry name" value="ABC_transporter-like_ATP-bd"/>
</dbReference>
<organism evidence="11 12">
    <name type="scientific">Kandleria vitulina DSM 20405</name>
    <dbReference type="NCBI Taxonomy" id="1410657"/>
    <lineage>
        <taxon>Bacteria</taxon>
        <taxon>Bacillati</taxon>
        <taxon>Bacillota</taxon>
        <taxon>Erysipelotrichia</taxon>
        <taxon>Erysipelotrichales</taxon>
        <taxon>Coprobacillaceae</taxon>
        <taxon>Kandleria</taxon>
    </lineage>
</organism>
<dbReference type="PANTHER" id="PTHR24220">
    <property type="entry name" value="IMPORT ATP-BINDING PROTEIN"/>
    <property type="match status" value="1"/>
</dbReference>
<keyword evidence="12" id="KW-1185">Reference proteome</keyword>
<comment type="similarity">
    <text evidence="8">Belongs to the ABC transporter superfamily. Macrolide exporter (TC 3.A.1.122) family.</text>
</comment>
<dbReference type="InterPro" id="IPR027417">
    <property type="entry name" value="P-loop_NTPase"/>
</dbReference>
<protein>
    <recommendedName>
        <fullName evidence="10">ABC transporter domain-containing protein</fullName>
    </recommendedName>
</protein>